<sequence length="79" mass="8831">MNLEDIWYLLDQQIEALGVGMLTKVPIFAHLMVMQVGSHLEFSLVMVCSNAYVTAPVAEANLHWGQVYRYRSVDTGTSA</sequence>
<keyword evidence="2" id="KW-1185">Reference proteome</keyword>
<organism evidence="1 2">
    <name type="scientific">Platanthera zijinensis</name>
    <dbReference type="NCBI Taxonomy" id="2320716"/>
    <lineage>
        <taxon>Eukaryota</taxon>
        <taxon>Viridiplantae</taxon>
        <taxon>Streptophyta</taxon>
        <taxon>Embryophyta</taxon>
        <taxon>Tracheophyta</taxon>
        <taxon>Spermatophyta</taxon>
        <taxon>Magnoliopsida</taxon>
        <taxon>Liliopsida</taxon>
        <taxon>Asparagales</taxon>
        <taxon>Orchidaceae</taxon>
        <taxon>Orchidoideae</taxon>
        <taxon>Orchideae</taxon>
        <taxon>Orchidinae</taxon>
        <taxon>Platanthera</taxon>
    </lineage>
</organism>
<accession>A0AAP0B731</accession>
<gene>
    <name evidence="1" type="ORF">KSP39_PZI017733</name>
</gene>
<evidence type="ECO:0000313" key="1">
    <source>
        <dbReference type="EMBL" id="KAK8928806.1"/>
    </source>
</evidence>
<dbReference type="AlphaFoldDB" id="A0AAP0B731"/>
<comment type="caution">
    <text evidence="1">The sequence shown here is derived from an EMBL/GenBank/DDBJ whole genome shotgun (WGS) entry which is preliminary data.</text>
</comment>
<reference evidence="1 2" key="1">
    <citation type="journal article" date="2022" name="Nat. Plants">
        <title>Genomes of leafy and leafless Platanthera orchids illuminate the evolution of mycoheterotrophy.</title>
        <authorList>
            <person name="Li M.H."/>
            <person name="Liu K.W."/>
            <person name="Li Z."/>
            <person name="Lu H.C."/>
            <person name="Ye Q.L."/>
            <person name="Zhang D."/>
            <person name="Wang J.Y."/>
            <person name="Li Y.F."/>
            <person name="Zhong Z.M."/>
            <person name="Liu X."/>
            <person name="Yu X."/>
            <person name="Liu D.K."/>
            <person name="Tu X.D."/>
            <person name="Liu B."/>
            <person name="Hao Y."/>
            <person name="Liao X.Y."/>
            <person name="Jiang Y.T."/>
            <person name="Sun W.H."/>
            <person name="Chen J."/>
            <person name="Chen Y.Q."/>
            <person name="Ai Y."/>
            <person name="Zhai J.W."/>
            <person name="Wu S.S."/>
            <person name="Zhou Z."/>
            <person name="Hsiao Y.Y."/>
            <person name="Wu W.L."/>
            <person name="Chen Y.Y."/>
            <person name="Lin Y.F."/>
            <person name="Hsu J.L."/>
            <person name="Li C.Y."/>
            <person name="Wang Z.W."/>
            <person name="Zhao X."/>
            <person name="Zhong W.Y."/>
            <person name="Ma X.K."/>
            <person name="Ma L."/>
            <person name="Huang J."/>
            <person name="Chen G.Z."/>
            <person name="Huang M.Z."/>
            <person name="Huang L."/>
            <person name="Peng D.H."/>
            <person name="Luo Y.B."/>
            <person name="Zou S.Q."/>
            <person name="Chen S.P."/>
            <person name="Lan S."/>
            <person name="Tsai W.C."/>
            <person name="Van de Peer Y."/>
            <person name="Liu Z.J."/>
        </authorList>
    </citation>
    <scope>NUCLEOTIDE SEQUENCE [LARGE SCALE GENOMIC DNA]</scope>
    <source>
        <strain evidence="1">Lor287</strain>
    </source>
</reference>
<protein>
    <submittedName>
        <fullName evidence="1">Uncharacterized protein</fullName>
    </submittedName>
</protein>
<dbReference type="Proteomes" id="UP001418222">
    <property type="component" value="Unassembled WGS sequence"/>
</dbReference>
<name>A0AAP0B731_9ASPA</name>
<evidence type="ECO:0000313" key="2">
    <source>
        <dbReference type="Proteomes" id="UP001418222"/>
    </source>
</evidence>
<proteinExistence type="predicted"/>
<dbReference type="EMBL" id="JBBWWQ010000015">
    <property type="protein sequence ID" value="KAK8928806.1"/>
    <property type="molecule type" value="Genomic_DNA"/>
</dbReference>